<reference evidence="2" key="2">
    <citation type="submission" date="2023-02" db="EMBL/GenBank/DDBJ databases">
        <authorList>
            <person name="Sun Q."/>
            <person name="Mori K."/>
        </authorList>
    </citation>
    <scope>NUCLEOTIDE SEQUENCE</scope>
    <source>
        <strain evidence="2">NBRC 112290</strain>
    </source>
</reference>
<protein>
    <submittedName>
        <fullName evidence="2">Uncharacterized protein</fullName>
    </submittedName>
</protein>
<evidence type="ECO:0000313" key="2">
    <source>
        <dbReference type="EMBL" id="GMA30784.1"/>
    </source>
</evidence>
<keyword evidence="1" id="KW-0175">Coiled coil</keyword>
<dbReference type="EMBL" id="BSUM01000001">
    <property type="protein sequence ID" value="GMA30784.1"/>
    <property type="molecule type" value="Genomic_DNA"/>
</dbReference>
<gene>
    <name evidence="2" type="ORF">GCM10025875_07760</name>
</gene>
<reference evidence="2" key="1">
    <citation type="journal article" date="2014" name="Int. J. Syst. Evol. Microbiol.">
        <title>Complete genome sequence of Corynebacterium casei LMG S-19264T (=DSM 44701T), isolated from a smear-ripened cheese.</title>
        <authorList>
            <consortium name="US DOE Joint Genome Institute (JGI-PGF)"/>
            <person name="Walter F."/>
            <person name="Albersmeier A."/>
            <person name="Kalinowski J."/>
            <person name="Ruckert C."/>
        </authorList>
    </citation>
    <scope>NUCLEOTIDE SEQUENCE</scope>
    <source>
        <strain evidence="2">NBRC 112290</strain>
    </source>
</reference>
<proteinExistence type="predicted"/>
<keyword evidence="3" id="KW-1185">Reference proteome</keyword>
<organism evidence="2 3">
    <name type="scientific">Litorihabitans aurantiacus</name>
    <dbReference type="NCBI Taxonomy" id="1930061"/>
    <lineage>
        <taxon>Bacteria</taxon>
        <taxon>Bacillati</taxon>
        <taxon>Actinomycetota</taxon>
        <taxon>Actinomycetes</taxon>
        <taxon>Micrococcales</taxon>
        <taxon>Beutenbergiaceae</taxon>
        <taxon>Litorihabitans</taxon>
    </lineage>
</organism>
<evidence type="ECO:0000256" key="1">
    <source>
        <dbReference type="SAM" id="Coils"/>
    </source>
</evidence>
<dbReference type="Proteomes" id="UP001157161">
    <property type="component" value="Unassembled WGS sequence"/>
</dbReference>
<evidence type="ECO:0000313" key="3">
    <source>
        <dbReference type="Proteomes" id="UP001157161"/>
    </source>
</evidence>
<sequence length="248" mass="25804">MRRSATLLEAVETYEIEALRAESTLAAVVADSRGDLVALREVPATPETGAAAAELEAALAALPAAGTPSDPFGDLSRLREANTALDDAVARARDRAARPAPSREALTHAIDDAERQLAVARDVIAGHRGYIGADARTRLAEAERALTDVHRHGTDDDAREQAFGLARRAAQLASQALDLARRDIDGEHGDEWGWDDGRGRRRGGDGGFGGLGALGGLGGGRRTNDLGGLAGGILGGMVLGGLMDDIFD</sequence>
<name>A0AA37UMP8_9MICO</name>
<feature type="coiled-coil region" evidence="1">
    <location>
        <begin position="75"/>
        <end position="123"/>
    </location>
</feature>
<accession>A0AA37UMP8</accession>
<dbReference type="AlphaFoldDB" id="A0AA37UMP8"/>
<comment type="caution">
    <text evidence="2">The sequence shown here is derived from an EMBL/GenBank/DDBJ whole genome shotgun (WGS) entry which is preliminary data.</text>
</comment>